<dbReference type="Proteomes" id="UP000487268">
    <property type="component" value="Unassembled WGS sequence"/>
</dbReference>
<keyword evidence="1" id="KW-0812">Transmembrane</keyword>
<feature type="transmembrane region" description="Helical" evidence="1">
    <location>
        <begin position="7"/>
        <end position="28"/>
    </location>
</feature>
<evidence type="ECO:0000256" key="1">
    <source>
        <dbReference type="SAM" id="Phobius"/>
    </source>
</evidence>
<dbReference type="AlphaFoldDB" id="A0A7K0BSK1"/>
<reference evidence="2 3" key="1">
    <citation type="submission" date="2019-10" db="EMBL/GenBank/DDBJ databases">
        <title>Actinomadura rubteroloni sp. nov. and Actinomadura macrotermitis sp. nov., isolated from the gut of fungus growing-termite Macrotermes natalensis.</title>
        <authorList>
            <person name="Benndorf R."/>
            <person name="Martin K."/>
            <person name="Kuefner M."/>
            <person name="De Beer W."/>
            <person name="Kaster A.-K."/>
            <person name="Vollmers J."/>
            <person name="Poulsen M."/>
            <person name="Beemelmanns C."/>
        </authorList>
    </citation>
    <scope>NUCLEOTIDE SEQUENCE [LARGE SCALE GENOMIC DNA]</scope>
    <source>
        <strain evidence="2 3">RB68</strain>
    </source>
</reference>
<feature type="transmembrane region" description="Helical" evidence="1">
    <location>
        <begin position="134"/>
        <end position="152"/>
    </location>
</feature>
<protein>
    <submittedName>
        <fullName evidence="2">Uncharacterized protein</fullName>
    </submittedName>
</protein>
<proteinExistence type="predicted"/>
<organism evidence="2 3">
    <name type="scientific">Actinomadura macrotermitis</name>
    <dbReference type="NCBI Taxonomy" id="2585200"/>
    <lineage>
        <taxon>Bacteria</taxon>
        <taxon>Bacillati</taxon>
        <taxon>Actinomycetota</taxon>
        <taxon>Actinomycetes</taxon>
        <taxon>Streptosporangiales</taxon>
        <taxon>Thermomonosporaceae</taxon>
        <taxon>Actinomadura</taxon>
    </lineage>
</organism>
<sequence length="173" mass="19053">MATAPARWVFLFTSIPFALIMGLWVWLADRDAGWAFPVIGGLLAGAAFGGLLAFLTQRSLNRDKAATGTGTRGEVLTLNRAIGRGRPPEDPALDEAALTLIARRRRQLRFTYRWNPLLCAFLAVLALLQALTTPLWYIAVAFWVLMIPATLVSARRSQARLDAVETAVRARHP</sequence>
<evidence type="ECO:0000313" key="2">
    <source>
        <dbReference type="EMBL" id="MQY04178.1"/>
    </source>
</evidence>
<keyword evidence="3" id="KW-1185">Reference proteome</keyword>
<comment type="caution">
    <text evidence="2">The sequence shown here is derived from an EMBL/GenBank/DDBJ whole genome shotgun (WGS) entry which is preliminary data.</text>
</comment>
<name>A0A7K0BSK1_9ACTN</name>
<gene>
    <name evidence="2" type="ORF">ACRB68_22290</name>
</gene>
<dbReference type="EMBL" id="WEGH01000001">
    <property type="protein sequence ID" value="MQY04178.1"/>
    <property type="molecule type" value="Genomic_DNA"/>
</dbReference>
<keyword evidence="1" id="KW-1133">Transmembrane helix</keyword>
<feature type="transmembrane region" description="Helical" evidence="1">
    <location>
        <begin position="34"/>
        <end position="55"/>
    </location>
</feature>
<evidence type="ECO:0000313" key="3">
    <source>
        <dbReference type="Proteomes" id="UP000487268"/>
    </source>
</evidence>
<accession>A0A7K0BSK1</accession>
<keyword evidence="1" id="KW-0472">Membrane</keyword>
<feature type="transmembrane region" description="Helical" evidence="1">
    <location>
        <begin position="110"/>
        <end position="128"/>
    </location>
</feature>